<dbReference type="EC" id="3.5.4.16" evidence="3"/>
<name>A0AA38LZK7_9CUCU</name>
<dbReference type="Gene3D" id="1.10.286.10">
    <property type="match status" value="1"/>
</dbReference>
<evidence type="ECO:0000256" key="4">
    <source>
        <dbReference type="ARBA" id="ARBA00017272"/>
    </source>
</evidence>
<dbReference type="GO" id="GO:0006729">
    <property type="term" value="P:tetrahydrobiopterin biosynthetic process"/>
    <property type="evidence" value="ECO:0007669"/>
    <property type="project" value="UniProtKB-KW"/>
</dbReference>
<dbReference type="PROSITE" id="PS00859">
    <property type="entry name" value="GTP_CYCLOHYDROL_1_1"/>
    <property type="match status" value="1"/>
</dbReference>
<keyword evidence="6" id="KW-0378">Hydrolase</keyword>
<sequence length="179" mass="20284">MIEAARTLLEGLGEDVRREGLLKTPERMVEALLYFTRGYTQTPSDVVNGAMFHEEHEDMIIVKDIDLYSMCEHHVVPFFGKAHVAYVPDKKVLGLSKVARIVEIYSRRLQIQERLTKNIAAAVMDTIEPRGVAVVVESRHLCMVMRGVQKTQSVTTTSAMLGIFQEDGKLRTEFFSLIK</sequence>
<evidence type="ECO:0000256" key="2">
    <source>
        <dbReference type="ARBA" id="ARBA00008085"/>
    </source>
</evidence>
<evidence type="ECO:0000256" key="5">
    <source>
        <dbReference type="ARBA" id="ARBA00022741"/>
    </source>
</evidence>
<keyword evidence="8" id="KW-0342">GTP-binding</keyword>
<evidence type="ECO:0000256" key="3">
    <source>
        <dbReference type="ARBA" id="ARBA00012715"/>
    </source>
</evidence>
<dbReference type="NCBIfam" id="NF006825">
    <property type="entry name" value="PRK09347.1-2"/>
    <property type="match status" value="1"/>
</dbReference>
<dbReference type="GO" id="GO:0008270">
    <property type="term" value="F:zinc ion binding"/>
    <property type="evidence" value="ECO:0007669"/>
    <property type="project" value="TreeGrafter"/>
</dbReference>
<dbReference type="GO" id="GO:0005737">
    <property type="term" value="C:cytoplasm"/>
    <property type="evidence" value="ECO:0007669"/>
    <property type="project" value="TreeGrafter"/>
</dbReference>
<proteinExistence type="inferred from homology"/>
<gene>
    <name evidence="11" type="ORF">Zmor_008796</name>
</gene>
<dbReference type="AlphaFoldDB" id="A0AA38LZK7"/>
<evidence type="ECO:0000313" key="11">
    <source>
        <dbReference type="EMBL" id="KAJ3617936.1"/>
    </source>
</evidence>
<dbReference type="NCBIfam" id="TIGR00063">
    <property type="entry name" value="folE"/>
    <property type="match status" value="1"/>
</dbReference>
<dbReference type="GO" id="GO:0005525">
    <property type="term" value="F:GTP binding"/>
    <property type="evidence" value="ECO:0007669"/>
    <property type="project" value="UniProtKB-KW"/>
</dbReference>
<dbReference type="PANTHER" id="PTHR11109">
    <property type="entry name" value="GTP CYCLOHYDROLASE I"/>
    <property type="match status" value="1"/>
</dbReference>
<keyword evidence="5" id="KW-0547">Nucleotide-binding</keyword>
<dbReference type="EMBL" id="JALNTZ010002415">
    <property type="protein sequence ID" value="KAJ3617936.1"/>
    <property type="molecule type" value="Genomic_DNA"/>
</dbReference>
<evidence type="ECO:0000256" key="9">
    <source>
        <dbReference type="ARBA" id="ARBA00030854"/>
    </source>
</evidence>
<accession>A0AA38LZK7</accession>
<dbReference type="PROSITE" id="PS00860">
    <property type="entry name" value="GTP_CYCLOHYDROL_1_2"/>
    <property type="match status" value="1"/>
</dbReference>
<dbReference type="InterPro" id="IPR018234">
    <property type="entry name" value="GTP_CycHdrlase_I_CS"/>
</dbReference>
<dbReference type="Gene3D" id="3.30.1130.10">
    <property type="match status" value="1"/>
</dbReference>
<dbReference type="NCBIfam" id="NF006826">
    <property type="entry name" value="PRK09347.1-3"/>
    <property type="match status" value="1"/>
</dbReference>
<dbReference type="InterPro" id="IPR001474">
    <property type="entry name" value="GTP_CycHdrlase_I"/>
</dbReference>
<protein>
    <recommendedName>
        <fullName evidence="4">GTP cyclohydrolase 1</fullName>
        <ecNumber evidence="3">3.5.4.16</ecNumber>
    </recommendedName>
    <alternativeName>
        <fullName evidence="9">GTP cyclohydrolase I</fullName>
    </alternativeName>
</protein>
<evidence type="ECO:0000256" key="7">
    <source>
        <dbReference type="ARBA" id="ARBA00023007"/>
    </source>
</evidence>
<comment type="pathway">
    <text evidence="1">Cofactor biosynthesis; 7,8-dihydroneopterin triphosphate biosynthesis; 7,8-dihydroneopterin triphosphate from GTP: step 1/1.</text>
</comment>
<keyword evidence="12" id="KW-1185">Reference proteome</keyword>
<comment type="caution">
    <text evidence="11">The sequence shown here is derived from an EMBL/GenBank/DDBJ whole genome shotgun (WGS) entry which is preliminary data.</text>
</comment>
<evidence type="ECO:0000256" key="6">
    <source>
        <dbReference type="ARBA" id="ARBA00022801"/>
    </source>
</evidence>
<dbReference type="InterPro" id="IPR043134">
    <property type="entry name" value="GTP-CH-I_N"/>
</dbReference>
<dbReference type="Pfam" id="PF01227">
    <property type="entry name" value="GTP_cyclohydroI"/>
    <property type="match status" value="1"/>
</dbReference>
<dbReference type="InterPro" id="IPR020602">
    <property type="entry name" value="GTP_CycHdrlase_I_dom"/>
</dbReference>
<evidence type="ECO:0000256" key="1">
    <source>
        <dbReference type="ARBA" id="ARBA00005080"/>
    </source>
</evidence>
<keyword evidence="7" id="KW-0783">Tetrahydrobiopterin biosynthesis</keyword>
<dbReference type="Proteomes" id="UP001168821">
    <property type="component" value="Unassembled WGS sequence"/>
</dbReference>
<evidence type="ECO:0000259" key="10">
    <source>
        <dbReference type="Pfam" id="PF01227"/>
    </source>
</evidence>
<organism evidence="11 12">
    <name type="scientific">Zophobas morio</name>
    <dbReference type="NCBI Taxonomy" id="2755281"/>
    <lineage>
        <taxon>Eukaryota</taxon>
        <taxon>Metazoa</taxon>
        <taxon>Ecdysozoa</taxon>
        <taxon>Arthropoda</taxon>
        <taxon>Hexapoda</taxon>
        <taxon>Insecta</taxon>
        <taxon>Pterygota</taxon>
        <taxon>Neoptera</taxon>
        <taxon>Endopterygota</taxon>
        <taxon>Coleoptera</taxon>
        <taxon>Polyphaga</taxon>
        <taxon>Cucujiformia</taxon>
        <taxon>Tenebrionidae</taxon>
        <taxon>Zophobas</taxon>
    </lineage>
</organism>
<comment type="similarity">
    <text evidence="2">Belongs to the GTP cyclohydrolase I family.</text>
</comment>
<dbReference type="InterPro" id="IPR043133">
    <property type="entry name" value="GTP-CH-I_C/QueF"/>
</dbReference>
<dbReference type="FunFam" id="3.30.1130.10:FF:000012">
    <property type="entry name" value="GTP cyclohydrolase 1"/>
    <property type="match status" value="1"/>
</dbReference>
<dbReference type="GO" id="GO:0046654">
    <property type="term" value="P:tetrahydrofolate biosynthetic process"/>
    <property type="evidence" value="ECO:0007669"/>
    <property type="project" value="InterPro"/>
</dbReference>
<dbReference type="GO" id="GO:0003934">
    <property type="term" value="F:GTP cyclohydrolase I activity"/>
    <property type="evidence" value="ECO:0007669"/>
    <property type="project" value="UniProtKB-EC"/>
</dbReference>
<reference evidence="11" key="1">
    <citation type="journal article" date="2023" name="G3 (Bethesda)">
        <title>Whole genome assemblies of Zophobas morio and Tenebrio molitor.</title>
        <authorList>
            <person name="Kaur S."/>
            <person name="Stinson S.A."/>
            <person name="diCenzo G.C."/>
        </authorList>
    </citation>
    <scope>NUCLEOTIDE SEQUENCE</scope>
    <source>
        <strain evidence="11">QUZm001</strain>
    </source>
</reference>
<dbReference type="PANTHER" id="PTHR11109:SF7">
    <property type="entry name" value="GTP CYCLOHYDROLASE 1"/>
    <property type="match status" value="1"/>
</dbReference>
<evidence type="ECO:0000256" key="8">
    <source>
        <dbReference type="ARBA" id="ARBA00023134"/>
    </source>
</evidence>
<feature type="domain" description="GTP cyclohydrolase I" evidence="10">
    <location>
        <begin position="3"/>
        <end position="178"/>
    </location>
</feature>
<dbReference type="HAMAP" id="MF_00223">
    <property type="entry name" value="FolE"/>
    <property type="match status" value="1"/>
</dbReference>
<dbReference type="SUPFAM" id="SSF55620">
    <property type="entry name" value="Tetrahydrobiopterin biosynthesis enzymes-like"/>
    <property type="match status" value="1"/>
</dbReference>
<evidence type="ECO:0000313" key="12">
    <source>
        <dbReference type="Proteomes" id="UP001168821"/>
    </source>
</evidence>